<protein>
    <recommendedName>
        <fullName evidence="2">Reverse transcriptase domain-containing protein</fullName>
    </recommendedName>
</protein>
<feature type="compositionally biased region" description="Low complexity" evidence="1">
    <location>
        <begin position="188"/>
        <end position="215"/>
    </location>
</feature>
<dbReference type="PANTHER" id="PTHR21301:SF12">
    <property type="match status" value="1"/>
</dbReference>
<organism evidence="3 4">
    <name type="scientific">Ranitomeya imitator</name>
    <name type="common">mimic poison frog</name>
    <dbReference type="NCBI Taxonomy" id="111125"/>
    <lineage>
        <taxon>Eukaryota</taxon>
        <taxon>Metazoa</taxon>
        <taxon>Chordata</taxon>
        <taxon>Craniata</taxon>
        <taxon>Vertebrata</taxon>
        <taxon>Euteleostomi</taxon>
        <taxon>Amphibia</taxon>
        <taxon>Batrachia</taxon>
        <taxon>Anura</taxon>
        <taxon>Neobatrachia</taxon>
        <taxon>Hyloidea</taxon>
        <taxon>Dendrobatidae</taxon>
        <taxon>Dendrobatinae</taxon>
        <taxon>Ranitomeya</taxon>
    </lineage>
</organism>
<evidence type="ECO:0000256" key="1">
    <source>
        <dbReference type="SAM" id="MobiDB-lite"/>
    </source>
</evidence>
<gene>
    <name evidence="3" type="ORF">RIMI_LOCUS15630978</name>
</gene>
<sequence length="933" mass="106738">MSSETYMYDDALGSTILSRIRSGTDFLHIPSRDIKTKDWEKERKRLIAYDLHCATLGEYHRQGKIPRGLRCNLRPTLFSDNNKYCATFQKILNKCSFDIILLTIEYLQEAIKETEEKITTIETQLTSTVSTTDFNSLKSKIDSALVTHQKTLEDRKRSKFQRDTEDYLNNRVYRWEDTAQRRYRQRPRYQQGGYTASGGSSPAGGSSPGSGSDTGRAPTSRTAFLGQSMHQRGGRGGGDENRQMVLRSQLKVLNLGLSFCPTPKWNAFQLERDLQQFYRNIRLKVHFENTLPHIPNSLGSIPDREPGPSISIDSLGLRNPSNFLPPRSNHAVETFVDLVDRDIKQTIHTQRLGLLPIRHNLSTLEKRTLKSLQDNTNIIIKAADKGGALVVMNKSQYIGEIRRQLADTNTYKKIQSDPTFIIRKKIDNILNKHFENKTIDNKTKTFLINQHPVTPVLYILPKIHKDLHNPPGRPIVASTDSILNPLSIFLEKILTPYTHNTKSFILDTGDFLNKIRTLDTVPSTSILCTLDVNSLYTSIAHEKGIQAVFQTLEDANTDKRSQELCLDLLNIVLRENFFRFEDDFFVQTCGTAMGSNVAPAYANLYMDRFERDYVYFNPLFQQHANIWLRYIDDIFCIWLGDLNSLSTFFNTLNGVREELKFTLFHDSKTITFLDTRVQKDSQGKLTTDIYTKPTDCNNLLRYDSCHPKSTRDSLPRSQFKRVTRIVSDSATRQTRLQEMADKFKSRNYPPTLLATEMTRALEDREINSPTTKPPRLPFVHDHHSSMNKVHNLIHKHWPLLTKAYPNISIFKNPPLMCLRRPQNIKDKVVRADIGHNNKTSTRTLTGLHRTGTFPCLNCMSCSNSIKGNEVVHPRTGETTQAIRDRISGHKSTIRCGTNIPRQRCPTDACALQPVVFSSLTANCHDSSHHDRER</sequence>
<dbReference type="InterPro" id="IPR058912">
    <property type="entry name" value="HTH_animal"/>
</dbReference>
<dbReference type="Pfam" id="PF00078">
    <property type="entry name" value="RVT_1"/>
    <property type="match status" value="1"/>
</dbReference>
<comment type="caution">
    <text evidence="3">The sequence shown here is derived from an EMBL/GenBank/DDBJ whole genome shotgun (WGS) entry which is preliminary data.</text>
</comment>
<proteinExistence type="predicted"/>
<evidence type="ECO:0000313" key="4">
    <source>
        <dbReference type="Proteomes" id="UP001176940"/>
    </source>
</evidence>
<reference evidence="3" key="1">
    <citation type="submission" date="2023-07" db="EMBL/GenBank/DDBJ databases">
        <authorList>
            <person name="Stuckert A."/>
        </authorList>
    </citation>
    <scope>NUCLEOTIDE SEQUENCE</scope>
</reference>
<dbReference type="InterPro" id="IPR000477">
    <property type="entry name" value="RT_dom"/>
</dbReference>
<dbReference type="PROSITE" id="PS50878">
    <property type="entry name" value="RT_POL"/>
    <property type="match status" value="1"/>
</dbReference>
<dbReference type="EMBL" id="CAUEEQ010042359">
    <property type="protein sequence ID" value="CAJ0956677.1"/>
    <property type="molecule type" value="Genomic_DNA"/>
</dbReference>
<evidence type="ECO:0000259" key="2">
    <source>
        <dbReference type="PROSITE" id="PS50878"/>
    </source>
</evidence>
<evidence type="ECO:0000313" key="3">
    <source>
        <dbReference type="EMBL" id="CAJ0956677.1"/>
    </source>
</evidence>
<dbReference type="Proteomes" id="UP001176940">
    <property type="component" value="Unassembled WGS sequence"/>
</dbReference>
<accession>A0ABN9M4U8</accession>
<dbReference type="Pfam" id="PF26215">
    <property type="entry name" value="HTH_animal"/>
    <property type="match status" value="1"/>
</dbReference>
<keyword evidence="4" id="KW-1185">Reference proteome</keyword>
<feature type="domain" description="Reverse transcriptase" evidence="2">
    <location>
        <begin position="441"/>
        <end position="689"/>
    </location>
</feature>
<name>A0ABN9M4U8_9NEOB</name>
<dbReference type="PANTHER" id="PTHR21301">
    <property type="entry name" value="REVERSE TRANSCRIPTASE"/>
    <property type="match status" value="1"/>
</dbReference>
<feature type="region of interest" description="Disordered" evidence="1">
    <location>
        <begin position="182"/>
        <end position="241"/>
    </location>
</feature>